<dbReference type="Pfam" id="PF06985">
    <property type="entry name" value="HET"/>
    <property type="match status" value="1"/>
</dbReference>
<dbReference type="VEuPathDB" id="FungiDB:MPH_01215"/>
<accession>K2SGD4</accession>
<dbReference type="InParanoid" id="K2SGD4"/>
<dbReference type="PANTHER" id="PTHR33112">
    <property type="entry name" value="DOMAIN PROTEIN, PUTATIVE-RELATED"/>
    <property type="match status" value="1"/>
</dbReference>
<gene>
    <name evidence="2" type="ORF">MPH_01215</name>
</gene>
<evidence type="ECO:0000313" key="2">
    <source>
        <dbReference type="EMBL" id="EKG21494.1"/>
    </source>
</evidence>
<evidence type="ECO:0000259" key="1">
    <source>
        <dbReference type="Pfam" id="PF06985"/>
    </source>
</evidence>
<dbReference type="eggNOG" id="ENOG502S8TM">
    <property type="taxonomic scope" value="Eukaryota"/>
</dbReference>
<proteinExistence type="predicted"/>
<dbReference type="OrthoDB" id="5362512at2759"/>
<dbReference type="InterPro" id="IPR010730">
    <property type="entry name" value="HET"/>
</dbReference>
<reference evidence="2 3" key="1">
    <citation type="journal article" date="2012" name="BMC Genomics">
        <title>Tools to kill: Genome of one of the most destructive plant pathogenic fungi Macrophomina phaseolina.</title>
        <authorList>
            <person name="Islam M.S."/>
            <person name="Haque M.S."/>
            <person name="Islam M.M."/>
            <person name="Emdad E.M."/>
            <person name="Halim A."/>
            <person name="Hossen Q.M.M."/>
            <person name="Hossain M.Z."/>
            <person name="Ahmed B."/>
            <person name="Rahim S."/>
            <person name="Rahman M.S."/>
            <person name="Alam M.M."/>
            <person name="Hou S."/>
            <person name="Wan X."/>
            <person name="Saito J.A."/>
            <person name="Alam M."/>
        </authorList>
    </citation>
    <scope>NUCLEOTIDE SEQUENCE [LARGE SCALE GENOMIC DNA]</scope>
    <source>
        <strain evidence="2 3">MS6</strain>
    </source>
</reference>
<protein>
    <submittedName>
        <fullName evidence="2">Heterokaryon incompatibility</fullName>
    </submittedName>
</protein>
<dbReference type="STRING" id="1126212.K2SGD4"/>
<comment type="caution">
    <text evidence="2">The sequence shown here is derived from an EMBL/GenBank/DDBJ whole genome shotgun (WGS) entry which is preliminary data.</text>
</comment>
<feature type="domain" description="Heterokaryon incompatibility" evidence="1">
    <location>
        <begin position="209"/>
        <end position="368"/>
    </location>
</feature>
<name>K2SGD4_MACPH</name>
<evidence type="ECO:0000313" key="3">
    <source>
        <dbReference type="Proteomes" id="UP000007129"/>
    </source>
</evidence>
<dbReference type="EMBL" id="AHHD01000049">
    <property type="protein sequence ID" value="EKG21494.1"/>
    <property type="molecule type" value="Genomic_DNA"/>
</dbReference>
<dbReference type="HOGENOM" id="CLU_002639_5_0_1"/>
<dbReference type="AlphaFoldDB" id="K2SGD4"/>
<dbReference type="Proteomes" id="UP000007129">
    <property type="component" value="Unassembled WGS sequence"/>
</dbReference>
<sequence length="715" mass="80328">MFLETEGACWRGTYDKYLDYHGSEKEILEAAECCFVCRTIARKLPQRPGGCKVLWKYFGPQFASTLLRLFHKIEADEYRAGLSLLPGTRSDFFLQFYKNKLEIGGLVLKQADEGPYSPPPTPESDNTGSDEVVQTARRWMQACTCVNEADPPKYPTRLIDLKSLWEAKPPKDKPLMKVEQPKATHVRLILGSEAADENDGQSPAHMQRYVTLSHCWGNPNSPPLRLLKANLEEFREGILLERLPLTFRHAVAFAARLDGVRYIWIDSLCIIQDDKDDWLVESQVMGDVYKNSFLNISATAARHGDDGIFYTRPPRALRDLRVDINVAGVPGVSPEDPSMRRCTLADPSFWHEHVDTAPVNTRGWVLQERLLAPRKLHFCSDQVVWECDEVRKSERHPDGLPDVQGEALEAVSSTGMAMLRSGRRPPPRVDGEGCDGHTISRKAYTAWKNIVEKYTRARFTKLEDRFIAITGVAQAMHAQIGAAYVAGLWRSNIECQLLWYVTPVWQQASQRFAYPSKRLNYEVPSFSWAAVDAEQGITYAGLLEDGLLIRVHEVEPMGSDDRGIFGMVKGLIVTGEIPLKKVELSSAIRDGGVVYSWRLRGKGDERLEIRFTILYLDSPETDKDIFGPEGRIYCFPAAYGAHGDSPDDLTCLLLQSDEQRRGTFKRIGLLVVTTLDGKGGNLMRQTAGYEGESPCICWEADAAGNGKGRHTIRIV</sequence>
<organism evidence="2 3">
    <name type="scientific">Macrophomina phaseolina (strain MS6)</name>
    <name type="common">Charcoal rot fungus</name>
    <dbReference type="NCBI Taxonomy" id="1126212"/>
    <lineage>
        <taxon>Eukaryota</taxon>
        <taxon>Fungi</taxon>
        <taxon>Dikarya</taxon>
        <taxon>Ascomycota</taxon>
        <taxon>Pezizomycotina</taxon>
        <taxon>Dothideomycetes</taxon>
        <taxon>Dothideomycetes incertae sedis</taxon>
        <taxon>Botryosphaeriales</taxon>
        <taxon>Botryosphaeriaceae</taxon>
        <taxon>Macrophomina</taxon>
    </lineage>
</organism>
<dbReference type="PANTHER" id="PTHR33112:SF15">
    <property type="entry name" value="HETEROKARYON INCOMPATIBILITY DOMAIN-CONTAINING PROTEIN"/>
    <property type="match status" value="1"/>
</dbReference>